<dbReference type="GO" id="GO:0008240">
    <property type="term" value="F:tripeptidyl-peptidase activity"/>
    <property type="evidence" value="ECO:0007669"/>
    <property type="project" value="TreeGrafter"/>
</dbReference>
<keyword evidence="4" id="KW-0378">Hydrolase</keyword>
<evidence type="ECO:0000256" key="1">
    <source>
        <dbReference type="ARBA" id="ARBA00001913"/>
    </source>
</evidence>
<evidence type="ECO:0000259" key="10">
    <source>
        <dbReference type="PROSITE" id="PS51695"/>
    </source>
</evidence>
<feature type="signal peptide" evidence="9">
    <location>
        <begin position="1"/>
        <end position="29"/>
    </location>
</feature>
<dbReference type="EMBL" id="FQVU01000002">
    <property type="protein sequence ID" value="SHG20476.1"/>
    <property type="molecule type" value="Genomic_DNA"/>
</dbReference>
<feature type="region of interest" description="Disordered" evidence="8">
    <location>
        <begin position="184"/>
        <end position="206"/>
    </location>
</feature>
<dbReference type="Proteomes" id="UP000186132">
    <property type="component" value="Unassembled WGS sequence"/>
</dbReference>
<keyword evidence="3" id="KW-0479">Metal-binding</keyword>
<keyword evidence="5" id="KW-0720">Serine protease</keyword>
<feature type="compositionally biased region" description="Polar residues" evidence="8">
    <location>
        <begin position="192"/>
        <end position="204"/>
    </location>
</feature>
<dbReference type="GO" id="GO:0004252">
    <property type="term" value="F:serine-type endopeptidase activity"/>
    <property type="evidence" value="ECO:0007669"/>
    <property type="project" value="InterPro"/>
</dbReference>
<dbReference type="SUPFAM" id="SSF52743">
    <property type="entry name" value="Subtilisin-like"/>
    <property type="match status" value="1"/>
</dbReference>
<dbReference type="SMART" id="SM00944">
    <property type="entry name" value="Pro-kuma_activ"/>
    <property type="match status" value="1"/>
</dbReference>
<feature type="region of interest" description="Disordered" evidence="8">
    <location>
        <begin position="477"/>
        <end position="496"/>
    </location>
</feature>
<keyword evidence="9" id="KW-0732">Signal</keyword>
<dbReference type="PANTHER" id="PTHR14218:SF15">
    <property type="entry name" value="TRIPEPTIDYL-PEPTIDASE 1"/>
    <property type="match status" value="1"/>
</dbReference>
<keyword evidence="6" id="KW-0106">Calcium</keyword>
<evidence type="ECO:0000256" key="3">
    <source>
        <dbReference type="ARBA" id="ARBA00022723"/>
    </source>
</evidence>
<accession>A0A1M5HWY4</accession>
<evidence type="ECO:0000256" key="9">
    <source>
        <dbReference type="SAM" id="SignalP"/>
    </source>
</evidence>
<evidence type="ECO:0000256" key="2">
    <source>
        <dbReference type="ARBA" id="ARBA00022670"/>
    </source>
</evidence>
<evidence type="ECO:0000256" key="6">
    <source>
        <dbReference type="ARBA" id="ARBA00022837"/>
    </source>
</evidence>
<dbReference type="GO" id="GO:0046872">
    <property type="term" value="F:metal ion binding"/>
    <property type="evidence" value="ECO:0007669"/>
    <property type="project" value="UniProtKB-KW"/>
</dbReference>
<dbReference type="AlphaFoldDB" id="A0A1M5HWY4"/>
<dbReference type="PROSITE" id="PS51695">
    <property type="entry name" value="SEDOLISIN"/>
    <property type="match status" value="1"/>
</dbReference>
<dbReference type="InterPro" id="IPR015366">
    <property type="entry name" value="S53_propep"/>
</dbReference>
<dbReference type="CDD" id="cd11377">
    <property type="entry name" value="Pro-peptidase_S53"/>
    <property type="match status" value="1"/>
</dbReference>
<evidence type="ECO:0000313" key="11">
    <source>
        <dbReference type="EMBL" id="SHG20476.1"/>
    </source>
</evidence>
<dbReference type="InterPro" id="IPR000209">
    <property type="entry name" value="Peptidase_S8/S53_dom"/>
</dbReference>
<dbReference type="SUPFAM" id="SSF54897">
    <property type="entry name" value="Protease propeptides/inhibitors"/>
    <property type="match status" value="1"/>
</dbReference>
<dbReference type="Gene3D" id="3.40.50.200">
    <property type="entry name" value="Peptidase S8/S53 domain"/>
    <property type="match status" value="1"/>
</dbReference>
<keyword evidence="7" id="KW-0865">Zymogen</keyword>
<reference evidence="11 12" key="1">
    <citation type="submission" date="2016-11" db="EMBL/GenBank/DDBJ databases">
        <authorList>
            <person name="Jaros S."/>
            <person name="Januszkiewicz K."/>
            <person name="Wedrychowicz H."/>
        </authorList>
    </citation>
    <scope>NUCLEOTIDE SEQUENCE [LARGE SCALE GENOMIC DNA]</scope>
    <source>
        <strain evidence="11 12">DSM 45627</strain>
    </source>
</reference>
<evidence type="ECO:0000256" key="7">
    <source>
        <dbReference type="ARBA" id="ARBA00023145"/>
    </source>
</evidence>
<feature type="domain" description="Peptidase S53" evidence="10">
    <location>
        <begin position="243"/>
        <end position="634"/>
    </location>
</feature>
<dbReference type="InterPro" id="IPR023828">
    <property type="entry name" value="Peptidase_S8_Ser-AS"/>
</dbReference>
<dbReference type="OrthoDB" id="3480681at2"/>
<organism evidence="11 12">
    <name type="scientific">Jatrophihabitans endophyticus</name>
    <dbReference type="NCBI Taxonomy" id="1206085"/>
    <lineage>
        <taxon>Bacteria</taxon>
        <taxon>Bacillati</taxon>
        <taxon>Actinomycetota</taxon>
        <taxon>Actinomycetes</taxon>
        <taxon>Jatrophihabitantales</taxon>
        <taxon>Jatrophihabitantaceae</taxon>
        <taxon>Jatrophihabitans</taxon>
    </lineage>
</organism>
<evidence type="ECO:0000256" key="5">
    <source>
        <dbReference type="ARBA" id="ARBA00022825"/>
    </source>
</evidence>
<dbReference type="RefSeq" id="WP_084180842.1">
    <property type="nucleotide sequence ID" value="NZ_FQVU01000002.1"/>
</dbReference>
<protein>
    <submittedName>
        <fullName evidence="11">Physarolisin II. Serine peptidase. MEROPS family S53</fullName>
    </submittedName>
</protein>
<dbReference type="CDD" id="cd04056">
    <property type="entry name" value="Peptidases_S53"/>
    <property type="match status" value="1"/>
</dbReference>
<dbReference type="GO" id="GO:0006508">
    <property type="term" value="P:proteolysis"/>
    <property type="evidence" value="ECO:0007669"/>
    <property type="project" value="UniProtKB-KW"/>
</dbReference>
<dbReference type="Pfam" id="PF00082">
    <property type="entry name" value="Peptidase_S8"/>
    <property type="match status" value="1"/>
</dbReference>
<dbReference type="InterPro" id="IPR036852">
    <property type="entry name" value="Peptidase_S8/S53_dom_sf"/>
</dbReference>
<dbReference type="Pfam" id="PF09286">
    <property type="entry name" value="Pro-kuma_activ"/>
    <property type="match status" value="1"/>
</dbReference>
<evidence type="ECO:0000256" key="4">
    <source>
        <dbReference type="ARBA" id="ARBA00022801"/>
    </source>
</evidence>
<gene>
    <name evidence="11" type="ORF">SAMN05443575_1669</name>
</gene>
<sequence length="634" mass="66378">MHRRGITAATITATTVLAAAVAAAGDASAAPTPQAVPHTKPAWTAHAKHLGHAKDSAAVQARVYLAPRGGLAALKRTATAIATPGNAQYGKVLTAAQYRARFAPTDGSVRAVSSYLRSQGLHVGAASAGKRYVTVTGSTKAAEQAFHTRIERYRHDGRTVSAPGKTLAVPASVKSAVLTVSGLDTTPRRNAPASTKSAPPSTGFRNARPCSRYYGQVKATYQADFKTKLPKYDNTTLSYAPCGYTGPQYRTAYEGTTTLTGKGVTVAITDAYASPTIAADAKRYAAEHGDAAYTGGQLYQTQPSAFTDETACDASGWYGEETLDVEAVHAMAPKAKIHYYASASCNDADFLDTLAQVVDDNDSKLVSNSWGDLEQNESADNVAAYEAVFLQGATEGISFLFSSGDNGDELANSGLKQADYPTSDPYVTSVGGTSDAIGADGKLLFQTGWGTEKLNLVNNKWSSIGFTSGAGGGSSALFNRPEYQDGATTSPYRQTPDIGLDADPNTGMLVGQTQTFTTGVQYDEYRIGGTSLASPLFAGLTALSLENNGGNGIGLLNPTIYANKTTAFTDVKGTPPDAGVVRVDYANSEDAKGGLLYSVRLFNRDSSLKLAKGYDNVTGVGAPNPKWLTALKRS</sequence>
<proteinExistence type="predicted"/>
<keyword evidence="2" id="KW-0645">Protease</keyword>
<dbReference type="PANTHER" id="PTHR14218">
    <property type="entry name" value="PROTEASE S8 TRIPEPTIDYL PEPTIDASE I CLN2"/>
    <property type="match status" value="1"/>
</dbReference>
<dbReference type="InterPro" id="IPR050819">
    <property type="entry name" value="Tripeptidyl-peptidase_I"/>
</dbReference>
<name>A0A1M5HWY4_9ACTN</name>
<evidence type="ECO:0000256" key="8">
    <source>
        <dbReference type="SAM" id="MobiDB-lite"/>
    </source>
</evidence>
<feature type="chain" id="PRO_5012251587" evidence="9">
    <location>
        <begin position="30"/>
        <end position="634"/>
    </location>
</feature>
<dbReference type="STRING" id="1206085.SAMN05443575_1669"/>
<dbReference type="PROSITE" id="PS00138">
    <property type="entry name" value="SUBTILASE_SER"/>
    <property type="match status" value="1"/>
</dbReference>
<dbReference type="InterPro" id="IPR030400">
    <property type="entry name" value="Sedolisin_dom"/>
</dbReference>
<comment type="cofactor">
    <cofactor evidence="1">
        <name>Ca(2+)</name>
        <dbReference type="ChEBI" id="CHEBI:29108"/>
    </cofactor>
</comment>
<evidence type="ECO:0000313" key="12">
    <source>
        <dbReference type="Proteomes" id="UP000186132"/>
    </source>
</evidence>
<keyword evidence="12" id="KW-1185">Reference proteome</keyword>